<dbReference type="Proteomes" id="UP000037251">
    <property type="component" value="Unassembled WGS sequence"/>
</dbReference>
<protein>
    <submittedName>
        <fullName evidence="3">UBP-type zinc finger protein</fullName>
    </submittedName>
</protein>
<dbReference type="AlphaFoldDB" id="A0A0L8LAP2"/>
<dbReference type="OrthoDB" id="120315at2"/>
<name>A0A0L8LAP2_9ACTN</name>
<dbReference type="RefSeq" id="WP_030045540.1">
    <property type="nucleotide sequence ID" value="NZ_KL575672.1"/>
</dbReference>
<dbReference type="Pfam" id="PF02148">
    <property type="entry name" value="zf-UBP"/>
    <property type="match status" value="1"/>
</dbReference>
<keyword evidence="4" id="KW-1185">Reference proteome</keyword>
<dbReference type="GO" id="GO:0008270">
    <property type="term" value="F:zinc ion binding"/>
    <property type="evidence" value="ECO:0007669"/>
    <property type="project" value="InterPro"/>
</dbReference>
<dbReference type="STRING" id="67356.AQJ84_09720"/>
<evidence type="ECO:0000256" key="1">
    <source>
        <dbReference type="SAM" id="MobiDB-lite"/>
    </source>
</evidence>
<comment type="caution">
    <text evidence="3">The sequence shown here is derived from an EMBL/GenBank/DDBJ whole genome shotgun (WGS) entry which is preliminary data.</text>
</comment>
<feature type="compositionally biased region" description="Pro residues" evidence="1">
    <location>
        <begin position="91"/>
        <end position="105"/>
    </location>
</feature>
<dbReference type="eggNOG" id="COG5207">
    <property type="taxonomic scope" value="Bacteria"/>
</dbReference>
<evidence type="ECO:0000313" key="4">
    <source>
        <dbReference type="Proteomes" id="UP000037251"/>
    </source>
</evidence>
<dbReference type="EMBL" id="LGUS01000159">
    <property type="protein sequence ID" value="KOG35187.1"/>
    <property type="molecule type" value="Genomic_DNA"/>
</dbReference>
<reference evidence="4" key="1">
    <citation type="submission" date="2015-07" db="EMBL/GenBank/DDBJ databases">
        <authorList>
            <person name="Ju K.-S."/>
            <person name="Doroghazi J.R."/>
            <person name="Metcalf W.W."/>
        </authorList>
    </citation>
    <scope>NUCLEOTIDE SEQUENCE [LARGE SCALE GENOMIC DNA]</scope>
    <source>
        <strain evidence="4">NRRL 2290</strain>
    </source>
</reference>
<feature type="region of interest" description="Disordered" evidence="1">
    <location>
        <begin position="87"/>
        <end position="120"/>
    </location>
</feature>
<proteinExistence type="predicted"/>
<evidence type="ECO:0000259" key="2">
    <source>
        <dbReference type="PROSITE" id="PS50271"/>
    </source>
</evidence>
<gene>
    <name evidence="3" type="ORF">ADK37_16290</name>
</gene>
<organism evidence="3 4">
    <name type="scientific">Streptomyces resistomycificus</name>
    <dbReference type="NCBI Taxonomy" id="67356"/>
    <lineage>
        <taxon>Bacteria</taxon>
        <taxon>Bacillati</taxon>
        <taxon>Actinomycetota</taxon>
        <taxon>Actinomycetes</taxon>
        <taxon>Kitasatosporales</taxon>
        <taxon>Streptomycetaceae</taxon>
        <taxon>Streptomyces</taxon>
        <taxon>Streptomyces aurantiacus group</taxon>
    </lineage>
</organism>
<dbReference type="SUPFAM" id="SSF57850">
    <property type="entry name" value="RING/U-box"/>
    <property type="match status" value="1"/>
</dbReference>
<dbReference type="InterPro" id="IPR013083">
    <property type="entry name" value="Znf_RING/FYVE/PHD"/>
</dbReference>
<dbReference type="Gene3D" id="3.30.40.10">
    <property type="entry name" value="Zinc/RING finger domain, C3HC4 (zinc finger)"/>
    <property type="match status" value="1"/>
</dbReference>
<dbReference type="InterPro" id="IPR001607">
    <property type="entry name" value="Znf_UBP"/>
</dbReference>
<sequence length="120" mass="12755">MTSDSGVDSVAPDIPPSGAGCVECDAAGGWWFHLRRCARCGHIGCCDSSPGRHATGHYRATGHPLVQSFEPGEGWFWDYATNELYESGPELAPPASHPADQPAPGPAGRVPADWARTLRQ</sequence>
<dbReference type="PATRIC" id="fig|67356.5.peg.3486"/>
<accession>A0A0L8LAP2</accession>
<evidence type="ECO:0000313" key="3">
    <source>
        <dbReference type="EMBL" id="KOG35187.1"/>
    </source>
</evidence>
<dbReference type="PROSITE" id="PS50271">
    <property type="entry name" value="ZF_UBP"/>
    <property type="match status" value="1"/>
</dbReference>
<feature type="domain" description="UBP-type" evidence="2">
    <location>
        <begin position="1"/>
        <end position="102"/>
    </location>
</feature>